<proteinExistence type="predicted"/>
<feature type="domain" description="NIPSNAP" evidence="1">
    <location>
        <begin position="35"/>
        <end position="139"/>
    </location>
</feature>
<reference evidence="2 3" key="1">
    <citation type="journal article" date="2010" name="J. Bacteriol.">
        <title>Genome sequence of the oligotrophic marine Gammaproteobacterium HTCC2143, isolated from the Oregon Coast.</title>
        <authorList>
            <person name="Oh H.M."/>
            <person name="Kang I."/>
            <person name="Ferriera S."/>
            <person name="Giovannoni S.J."/>
            <person name="Cho J.C."/>
        </authorList>
    </citation>
    <scope>NUCLEOTIDE SEQUENCE [LARGE SCALE GENOMIC DNA]</scope>
    <source>
        <strain evidence="2 3">HTCC2143</strain>
    </source>
</reference>
<dbReference type="AlphaFoldDB" id="A0YD77"/>
<name>A0YD77_9GAMM</name>
<sequence length="141" mass="15918">MQRLGVKHKAVMLLLTGFILLPLSITAETSAEKIYEIRTYTSAPGKLDELHARFRDHTSRLFAKHSMRVIGYWVPVDDELSKTTLMYILEHANTEAAQSSWKAFGQDPEWQTIAETTNANGALLINIESSFMTATDYSPVR</sequence>
<evidence type="ECO:0000313" key="2">
    <source>
        <dbReference type="EMBL" id="EAW31180.1"/>
    </source>
</evidence>
<protein>
    <recommendedName>
        <fullName evidence="1">NIPSNAP domain-containing protein</fullName>
    </recommendedName>
</protein>
<dbReference type="InterPro" id="IPR012577">
    <property type="entry name" value="NIPSNAP"/>
</dbReference>
<dbReference type="Proteomes" id="UP000004931">
    <property type="component" value="Unassembled WGS sequence"/>
</dbReference>
<dbReference type="STRING" id="247633.GP2143_03628"/>
<accession>A0YD77</accession>
<dbReference type="eggNOG" id="COG5507">
    <property type="taxonomic scope" value="Bacteria"/>
</dbReference>
<dbReference type="EMBL" id="AAVT01000004">
    <property type="protein sequence ID" value="EAW31180.1"/>
    <property type="molecule type" value="Genomic_DNA"/>
</dbReference>
<evidence type="ECO:0000259" key="1">
    <source>
        <dbReference type="Pfam" id="PF07978"/>
    </source>
</evidence>
<keyword evidence="3" id="KW-1185">Reference proteome</keyword>
<dbReference type="Gene3D" id="3.30.70.100">
    <property type="match status" value="1"/>
</dbReference>
<dbReference type="Pfam" id="PF07978">
    <property type="entry name" value="NIPSNAP"/>
    <property type="match status" value="1"/>
</dbReference>
<comment type="caution">
    <text evidence="2">The sequence shown here is derived from an EMBL/GenBank/DDBJ whole genome shotgun (WGS) entry which is preliminary data.</text>
</comment>
<gene>
    <name evidence="2" type="ORF">GP2143_03628</name>
</gene>
<dbReference type="SUPFAM" id="SSF54909">
    <property type="entry name" value="Dimeric alpha+beta barrel"/>
    <property type="match status" value="1"/>
</dbReference>
<dbReference type="InterPro" id="IPR011008">
    <property type="entry name" value="Dimeric_a/b-barrel"/>
</dbReference>
<evidence type="ECO:0000313" key="3">
    <source>
        <dbReference type="Proteomes" id="UP000004931"/>
    </source>
</evidence>
<organism evidence="2 3">
    <name type="scientific">marine gamma proteobacterium HTCC2143</name>
    <dbReference type="NCBI Taxonomy" id="247633"/>
    <lineage>
        <taxon>Bacteria</taxon>
        <taxon>Pseudomonadati</taxon>
        <taxon>Pseudomonadota</taxon>
        <taxon>Gammaproteobacteria</taxon>
        <taxon>Cellvibrionales</taxon>
        <taxon>Spongiibacteraceae</taxon>
        <taxon>BD1-7 clade</taxon>
    </lineage>
</organism>